<evidence type="ECO:0000256" key="2">
    <source>
        <dbReference type="SAM" id="Phobius"/>
    </source>
</evidence>
<dbReference type="PANTHER" id="PTHR39555:SF1">
    <property type="entry name" value="TYPE IV PILUS INNER MEMBRANE COMPONENT PILO"/>
    <property type="match status" value="1"/>
</dbReference>
<name>A0A0S7WUM2_UNCT6</name>
<dbReference type="Proteomes" id="UP000052008">
    <property type="component" value="Unassembled WGS sequence"/>
</dbReference>
<dbReference type="InterPro" id="IPR014717">
    <property type="entry name" value="Transl_elong_EF1B/ribsomal_bS6"/>
</dbReference>
<dbReference type="Gene3D" id="3.30.70.60">
    <property type="match status" value="1"/>
</dbReference>
<organism evidence="3 4">
    <name type="scientific">candidate division TA06 bacterium DG_24</name>
    <dbReference type="NCBI Taxonomy" id="1703770"/>
    <lineage>
        <taxon>Bacteria</taxon>
        <taxon>Bacteria division TA06</taxon>
    </lineage>
</organism>
<dbReference type="InterPro" id="IPR007445">
    <property type="entry name" value="PilO"/>
</dbReference>
<evidence type="ECO:0000313" key="3">
    <source>
        <dbReference type="EMBL" id="KPJ53847.1"/>
    </source>
</evidence>
<dbReference type="Pfam" id="PF04350">
    <property type="entry name" value="PilO"/>
    <property type="match status" value="1"/>
</dbReference>
<dbReference type="PANTHER" id="PTHR39555">
    <property type="entry name" value="FIMBRIAL ASSEMBLY PROTEIN PILO-LIKE PROTEIN-RELATED"/>
    <property type="match status" value="1"/>
</dbReference>
<proteinExistence type="predicted"/>
<reference evidence="3 4" key="1">
    <citation type="journal article" date="2015" name="Microbiome">
        <title>Genomic resolution of linkages in carbon, nitrogen, and sulfur cycling among widespread estuary sediment bacteria.</title>
        <authorList>
            <person name="Baker B.J."/>
            <person name="Lazar C.S."/>
            <person name="Teske A.P."/>
            <person name="Dick G.J."/>
        </authorList>
    </citation>
    <scope>NUCLEOTIDE SEQUENCE [LARGE SCALE GENOMIC DNA]</scope>
    <source>
        <strain evidence="3">DG_24</strain>
    </source>
</reference>
<keyword evidence="2" id="KW-1133">Transmembrane helix</keyword>
<feature type="transmembrane region" description="Helical" evidence="2">
    <location>
        <begin position="12"/>
        <end position="31"/>
    </location>
</feature>
<evidence type="ECO:0000313" key="4">
    <source>
        <dbReference type="Proteomes" id="UP000052008"/>
    </source>
</evidence>
<protein>
    <recommendedName>
        <fullName evidence="5">Pilus assembly protein PilO</fullName>
    </recommendedName>
</protein>
<accession>A0A0S7WUM2</accession>
<dbReference type="AlphaFoldDB" id="A0A0S7WUM2"/>
<evidence type="ECO:0008006" key="5">
    <source>
        <dbReference type="Google" id="ProtNLM"/>
    </source>
</evidence>
<dbReference type="EMBL" id="LIZS01000011">
    <property type="protein sequence ID" value="KPJ53847.1"/>
    <property type="molecule type" value="Genomic_DNA"/>
</dbReference>
<dbReference type="STRING" id="1703770.AMJ39_02850"/>
<keyword evidence="1" id="KW-0175">Coiled coil</keyword>
<keyword evidence="2" id="KW-0812">Transmembrane</keyword>
<feature type="coiled-coil region" evidence="1">
    <location>
        <begin position="54"/>
        <end position="81"/>
    </location>
</feature>
<evidence type="ECO:0000256" key="1">
    <source>
        <dbReference type="SAM" id="Coils"/>
    </source>
</evidence>
<keyword evidence="2" id="KW-0472">Membrane</keyword>
<sequence length="187" mass="21298">MDLRDPKVQKNLLVIIAAVLILVLFYFFSYSRNRAKIVTMRDELASRNAQIEQARVAAMRIDEMRAELDQLLRQWERVKQMLPSDREIPDLIKSITNVGNRAGTGFLLFRPLPVVPVEFYSELPIEIRVRGGYHEIASFLSAIANLPRIVNVRNMTMSRAEEEIEIGFQAVTYLLTEQGGPGALPEP</sequence>
<dbReference type="GO" id="GO:0043683">
    <property type="term" value="P:type IV pilus assembly"/>
    <property type="evidence" value="ECO:0007669"/>
    <property type="project" value="InterPro"/>
</dbReference>
<comment type="caution">
    <text evidence="3">The sequence shown here is derived from an EMBL/GenBank/DDBJ whole genome shotgun (WGS) entry which is preliminary data.</text>
</comment>
<gene>
    <name evidence="3" type="ORF">AMJ39_02850</name>
</gene>
<dbReference type="GO" id="GO:0043107">
    <property type="term" value="P:type IV pilus-dependent motility"/>
    <property type="evidence" value="ECO:0007669"/>
    <property type="project" value="InterPro"/>
</dbReference>